<protein>
    <submittedName>
        <fullName evidence="2">ATPase</fullName>
    </submittedName>
</protein>
<dbReference type="SUPFAM" id="SSF52540">
    <property type="entry name" value="P-loop containing nucleoside triphosphate hydrolases"/>
    <property type="match status" value="1"/>
</dbReference>
<proteinExistence type="predicted"/>
<reference evidence="2" key="1">
    <citation type="submission" date="2020-10" db="EMBL/GenBank/DDBJ databases">
        <title>Sequencing the genomes of 1000 actinobacteria strains.</title>
        <authorList>
            <person name="Klenk H.-P."/>
        </authorList>
    </citation>
    <scope>NUCLEOTIDE SEQUENCE</scope>
    <source>
        <strain evidence="2">DSM 46832</strain>
    </source>
</reference>
<feature type="domain" description="NadR/Ttd14 AAA" evidence="1">
    <location>
        <begin position="3"/>
        <end position="169"/>
    </location>
</feature>
<evidence type="ECO:0000259" key="1">
    <source>
        <dbReference type="Pfam" id="PF13521"/>
    </source>
</evidence>
<gene>
    <name evidence="2" type="ORF">H4W31_006202</name>
</gene>
<dbReference type="InterPro" id="IPR038727">
    <property type="entry name" value="NadR/Ttd14_AAA_dom"/>
</dbReference>
<dbReference type="Gene3D" id="3.40.50.300">
    <property type="entry name" value="P-loop containing nucleotide triphosphate hydrolases"/>
    <property type="match status" value="1"/>
</dbReference>
<dbReference type="AlphaFoldDB" id="A0A927M9Z0"/>
<dbReference type="Proteomes" id="UP000649753">
    <property type="component" value="Unassembled WGS sequence"/>
</dbReference>
<organism evidence="2 3">
    <name type="scientific">Plantactinospora soyae</name>
    <dbReference type="NCBI Taxonomy" id="1544732"/>
    <lineage>
        <taxon>Bacteria</taxon>
        <taxon>Bacillati</taxon>
        <taxon>Actinomycetota</taxon>
        <taxon>Actinomycetes</taxon>
        <taxon>Micromonosporales</taxon>
        <taxon>Micromonosporaceae</taxon>
        <taxon>Plantactinospora</taxon>
    </lineage>
</organism>
<sequence length="182" mass="20360">MRRYILTGAPGAGKTTIVAALRDRGYAVVDEAATDVIAREQALGRDEPWRDAGFIDAVTLLQRDRQEQPAPPATTVQVFDRSPICTLALAHYAGRPVTPTLAREIDRVVGEGIYQPRVFFVHLLGFITPTAARRITLAQSVRFERFHEQAYREHGFELVDVPAGTLEVRMKLVDEYIRSWAG</sequence>
<evidence type="ECO:0000313" key="3">
    <source>
        <dbReference type="Proteomes" id="UP000649753"/>
    </source>
</evidence>
<dbReference type="RefSeq" id="WP_192769830.1">
    <property type="nucleotide sequence ID" value="NZ_JADBEB010000001.1"/>
</dbReference>
<accession>A0A927M9Z0</accession>
<name>A0A927M9Z0_9ACTN</name>
<comment type="caution">
    <text evidence="2">The sequence shown here is derived from an EMBL/GenBank/DDBJ whole genome shotgun (WGS) entry which is preliminary data.</text>
</comment>
<dbReference type="EMBL" id="JADBEB010000001">
    <property type="protein sequence ID" value="MBE1490564.1"/>
    <property type="molecule type" value="Genomic_DNA"/>
</dbReference>
<keyword evidence="3" id="KW-1185">Reference proteome</keyword>
<dbReference type="InterPro" id="IPR027417">
    <property type="entry name" value="P-loop_NTPase"/>
</dbReference>
<evidence type="ECO:0000313" key="2">
    <source>
        <dbReference type="EMBL" id="MBE1490564.1"/>
    </source>
</evidence>
<dbReference type="Pfam" id="PF13521">
    <property type="entry name" value="AAA_28"/>
    <property type="match status" value="1"/>
</dbReference>